<dbReference type="Gene3D" id="3.30.300.30">
    <property type="match status" value="1"/>
</dbReference>
<dbReference type="Gene3D" id="2.30.38.10">
    <property type="entry name" value="Luciferase, Domain 3"/>
    <property type="match status" value="1"/>
</dbReference>
<dbReference type="PROSITE" id="PS50075">
    <property type="entry name" value="CARRIER"/>
    <property type="match status" value="1"/>
</dbReference>
<keyword evidence="1" id="KW-0596">Phosphopantetheine</keyword>
<dbReference type="SUPFAM" id="SSF56801">
    <property type="entry name" value="Acetyl-CoA synthetase-like"/>
    <property type="match status" value="1"/>
</dbReference>
<dbReference type="InterPro" id="IPR009081">
    <property type="entry name" value="PP-bd_ACP"/>
</dbReference>
<dbReference type="VEuPathDB" id="FungiDB:SI65_02632"/>
<proteinExistence type="inferred from homology"/>
<dbReference type="PANTHER" id="PTHR45398:SF1">
    <property type="entry name" value="ENZYME, PUTATIVE (JCVI)-RELATED"/>
    <property type="match status" value="1"/>
</dbReference>
<dbReference type="PANTHER" id="PTHR45398">
    <property type="match status" value="1"/>
</dbReference>
<evidence type="ECO:0000313" key="5">
    <source>
        <dbReference type="EMBL" id="ODM21788.1"/>
    </source>
</evidence>
<dbReference type="Gene3D" id="1.10.1200.10">
    <property type="entry name" value="ACP-like"/>
    <property type="match status" value="1"/>
</dbReference>
<protein>
    <recommendedName>
        <fullName evidence="4">Carrier domain-containing protein</fullName>
    </recommendedName>
</protein>
<keyword evidence="6" id="KW-1185">Reference proteome</keyword>
<comment type="similarity">
    <text evidence="3">Belongs to the NRP synthetase family.</text>
</comment>
<evidence type="ECO:0000256" key="3">
    <source>
        <dbReference type="ARBA" id="ARBA00029454"/>
    </source>
</evidence>
<dbReference type="GO" id="GO:0003824">
    <property type="term" value="F:catalytic activity"/>
    <property type="evidence" value="ECO:0007669"/>
    <property type="project" value="InterPro"/>
</dbReference>
<dbReference type="Pfam" id="PF00668">
    <property type="entry name" value="Condensation"/>
    <property type="match status" value="1"/>
</dbReference>
<organism evidence="5 6">
    <name type="scientific">Aspergillus cristatus</name>
    <name type="common">Chinese Fuzhuan brick tea-fermentation fungus</name>
    <name type="synonym">Eurotium cristatum</name>
    <dbReference type="NCBI Taxonomy" id="573508"/>
    <lineage>
        <taxon>Eukaryota</taxon>
        <taxon>Fungi</taxon>
        <taxon>Dikarya</taxon>
        <taxon>Ascomycota</taxon>
        <taxon>Pezizomycotina</taxon>
        <taxon>Eurotiomycetes</taxon>
        <taxon>Eurotiomycetidae</taxon>
        <taxon>Eurotiales</taxon>
        <taxon>Aspergillaceae</taxon>
        <taxon>Aspergillus</taxon>
        <taxon>Aspergillus subgen. Aspergillus</taxon>
    </lineage>
</organism>
<gene>
    <name evidence="5" type="ORF">SI65_02632</name>
</gene>
<dbReference type="AlphaFoldDB" id="A0A1E3BLK6"/>
<dbReference type="InterPro" id="IPR001242">
    <property type="entry name" value="Condensation_dom"/>
</dbReference>
<dbReference type="SUPFAM" id="SSF47336">
    <property type="entry name" value="ACP-like"/>
    <property type="match status" value="1"/>
</dbReference>
<dbReference type="Gene3D" id="3.30.559.10">
    <property type="entry name" value="Chloramphenicol acetyltransferase-like domain"/>
    <property type="match status" value="1"/>
</dbReference>
<comment type="caution">
    <text evidence="5">The sequence shown here is derived from an EMBL/GenBank/DDBJ whole genome shotgun (WGS) entry which is preliminary data.</text>
</comment>
<evidence type="ECO:0000259" key="4">
    <source>
        <dbReference type="PROSITE" id="PS50075"/>
    </source>
</evidence>
<name>A0A1E3BLK6_ASPCR</name>
<reference evidence="5 6" key="1">
    <citation type="journal article" date="2016" name="BMC Genomics">
        <title>Comparative genomic and transcriptomic analyses of the Fuzhuan brick tea-fermentation fungus Aspergillus cristatus.</title>
        <authorList>
            <person name="Ge Y."/>
            <person name="Wang Y."/>
            <person name="Liu Y."/>
            <person name="Tan Y."/>
            <person name="Ren X."/>
            <person name="Zhang X."/>
            <person name="Hyde K.D."/>
            <person name="Liu Y."/>
            <person name="Liu Z."/>
        </authorList>
    </citation>
    <scope>NUCLEOTIDE SEQUENCE [LARGE SCALE GENOMIC DNA]</scope>
    <source>
        <strain evidence="5 6">GZAAS20.1005</strain>
    </source>
</reference>
<dbReference type="InterPro" id="IPR023213">
    <property type="entry name" value="CAT-like_dom_sf"/>
</dbReference>
<evidence type="ECO:0000256" key="1">
    <source>
        <dbReference type="ARBA" id="ARBA00022450"/>
    </source>
</evidence>
<keyword evidence="2" id="KW-0597">Phosphoprotein</keyword>
<dbReference type="InterPro" id="IPR045851">
    <property type="entry name" value="AMP-bd_C_sf"/>
</dbReference>
<evidence type="ECO:0000256" key="2">
    <source>
        <dbReference type="ARBA" id="ARBA00022553"/>
    </source>
</evidence>
<accession>A0A1E3BLK6</accession>
<dbReference type="Pfam" id="PF00550">
    <property type="entry name" value="PP-binding"/>
    <property type="match status" value="1"/>
</dbReference>
<evidence type="ECO:0000313" key="6">
    <source>
        <dbReference type="Proteomes" id="UP000094569"/>
    </source>
</evidence>
<dbReference type="SMR" id="A0A1E3BLK6"/>
<dbReference type="OrthoDB" id="416786at2759"/>
<dbReference type="InterPro" id="IPR036736">
    <property type="entry name" value="ACP-like_sf"/>
</dbReference>
<dbReference type="SUPFAM" id="SSF52777">
    <property type="entry name" value="CoA-dependent acyltransferases"/>
    <property type="match status" value="2"/>
</dbReference>
<sequence>MIATRLLARAFWEDRLSRLCARALLADSFSGRQSQEGARLYRTGDLASIVPDGTLHGLGRQDLQVKLRGQRIDLLAVQHHVFHSFPGARDVMAEVISCSGQPEALMAFVVSSDESTDSEQSKEVSFLSPSTEFSSAVRATQAQLQLELPPYAVPSIFIPIAHMPLNENGKANRRHIAGAAACLSPDQLRSYQGMERSIVPPDTDLQRQVREIWSIVLRVEPEIISIHDNSFRIGGNSITCMQIAYQCKSIGLQATAADIWQYTSIAGLASHCSLDVSEQPVNKTKETTWDELSPIQATSFERNPHGDDHFDQGFTIRLKVPVEPKRVQTAIRRLVETHSMLRARFQQFPSGTWCQRITDDVGNSFDSRECSVADEAALPRFTAVSHEALNIREGPLYITDLIYREDNDQQYLSLVAHHLVVDSVSWWVMLADLEELLRGASTILPASNPSWTGALNRLAMREIIFPLIKPFRNRPIMIRMTGNSTMQHNTGGFSRSLTLSQRWLSTTLPWIQKLQRRKTPNIPLASKIHGCLLHSFAQVFEDRPVPTVLVESHGREPWNRDIDLTRTVGWFTTLWPAYVSIQREQSISDVIRKTQESRNCVPNNGWAYFASRYLNPEGRSVFHDTGPLSSHLTTAERCNRHAYQTLYWSWIRKV</sequence>
<feature type="domain" description="Carrier" evidence="4">
    <location>
        <begin position="200"/>
        <end position="276"/>
    </location>
</feature>
<dbReference type="Gene3D" id="3.30.559.30">
    <property type="entry name" value="Nonribosomal peptide synthetase, condensation domain"/>
    <property type="match status" value="1"/>
</dbReference>
<dbReference type="STRING" id="573508.A0A1E3BLK6"/>
<dbReference type="Proteomes" id="UP000094569">
    <property type="component" value="Unassembled WGS sequence"/>
</dbReference>
<dbReference type="EMBL" id="JXNT01000002">
    <property type="protein sequence ID" value="ODM21788.1"/>
    <property type="molecule type" value="Genomic_DNA"/>
</dbReference>